<sequence>MQGYKKLIAGGLLLLMFGAVLARTATTPPGGERVYDMKWLNINRWLCPFHNDGRYAYDPTRGSGEAGGSWPQPYKNMYIFGAGLWFGSLKTRDDGGVDTLVSFGYNPNAGNSEMSPFAARHVAEGAGNPDDRMYVFPSDWPPPADRWDDVDTSLVPQDAFSLQDMWCVYSDVGEDNHIAPGYPQGIEVYQTIYAWNYPANQDIFFIVYKVRNVGDDTLRNCYMGALMDPDIGEHADDMLGLLLNDSVAGVGWVRDVGFAGDYNNMEVLNPRGQWEEGTPGVVAYKFLESPRLDPTKPVGPDNRLGMTSFKMFTIEIDPVTDPAQYLTMAGYDYRTGVFSPYDSIDLAPADKRFIQSSGPFNLGPDQVEELIVATIAAPYGAWGQSWEARKFPYNDSLVHLARLANTAQFIYDQGWLLPGPPPTPNVTLVPGDNTVRIVWDDLAEKTPDTYYERVAGDTSSPGYDPKYLKYDFQGYVIYKSKDGANWGILAQYDKADSILFEYPPGGDSALPESLWIKATDTGVRYSVVDDEVVNGFSYYYCVTAYDWNYITTEWDTTRTPPVPVAWDTLILRSGIIANWSTIPRWNPVNYRGPETFVRTELGDTVNPGLKLTPNVVIPYEVEDKPYRLRFLAPEYLANNRTRYRYLVDDPADGALVVDTTAFSYTVGASFQQSVPVFNGQEMDLTLRVNTPPRSFDTAYVLTGSYPQERVRAAASVPQQALWALRGSDYRIEWTMMEGTNRMTARVFDETHGGLEVPYAPFSTMGDGPRHANGWAFVDRVVRNPSDTLKTSAGYIYICGGVVALNWDDQAGRADTLGAMIANIGAGDEWMVYGNKTGGTAPMHNVYELTARPGYEQVDSTYKLNVKVVPNPYIVFDEWERSSDNRMLKFTNLPHNCVIRVFTTSGDLVQTLHHSGDGTRPHQYGGTQDWDLLNSQYQLIAAGIYIFHVESDVGEFTGKFAVIH</sequence>
<keyword evidence="1" id="KW-0732">Signal</keyword>
<reference evidence="2" key="1">
    <citation type="journal article" date="2020" name="mSystems">
        <title>Genome- and Community-Level Interaction Insights into Carbon Utilization and Element Cycling Functions of Hydrothermarchaeota in Hydrothermal Sediment.</title>
        <authorList>
            <person name="Zhou Z."/>
            <person name="Liu Y."/>
            <person name="Xu W."/>
            <person name="Pan J."/>
            <person name="Luo Z.H."/>
            <person name="Li M."/>
        </authorList>
    </citation>
    <scope>NUCLEOTIDE SEQUENCE [LARGE SCALE GENOMIC DNA]</scope>
    <source>
        <strain evidence="2">SpSt-1182</strain>
    </source>
</reference>
<protein>
    <recommendedName>
        <fullName evidence="3">T9SS type A sorting domain-containing protein</fullName>
    </recommendedName>
</protein>
<dbReference type="Proteomes" id="UP000885672">
    <property type="component" value="Unassembled WGS sequence"/>
</dbReference>
<evidence type="ECO:0000313" key="2">
    <source>
        <dbReference type="EMBL" id="HDQ98922.1"/>
    </source>
</evidence>
<feature type="signal peptide" evidence="1">
    <location>
        <begin position="1"/>
        <end position="22"/>
    </location>
</feature>
<accession>A0A7V0T4B9</accession>
<evidence type="ECO:0008006" key="3">
    <source>
        <dbReference type="Google" id="ProtNLM"/>
    </source>
</evidence>
<feature type="chain" id="PRO_5031316740" description="T9SS type A sorting domain-containing protein" evidence="1">
    <location>
        <begin position="23"/>
        <end position="963"/>
    </location>
</feature>
<evidence type="ECO:0000256" key="1">
    <source>
        <dbReference type="SAM" id="SignalP"/>
    </source>
</evidence>
<dbReference type="AlphaFoldDB" id="A0A7V0T4B9"/>
<dbReference type="EMBL" id="DSBX01000049">
    <property type="protein sequence ID" value="HDQ98922.1"/>
    <property type="molecule type" value="Genomic_DNA"/>
</dbReference>
<name>A0A7V0T4B9_UNCW3</name>
<gene>
    <name evidence="2" type="ORF">ENN51_01350</name>
</gene>
<organism evidence="2">
    <name type="scientific">candidate division WOR-3 bacterium</name>
    <dbReference type="NCBI Taxonomy" id="2052148"/>
    <lineage>
        <taxon>Bacteria</taxon>
        <taxon>Bacteria division WOR-3</taxon>
    </lineage>
</organism>
<comment type="caution">
    <text evidence="2">The sequence shown here is derived from an EMBL/GenBank/DDBJ whole genome shotgun (WGS) entry which is preliminary data.</text>
</comment>
<proteinExistence type="predicted"/>